<protein>
    <submittedName>
        <fullName evidence="2">Microcin</fullName>
    </submittedName>
</protein>
<evidence type="ECO:0000256" key="1">
    <source>
        <dbReference type="SAM" id="MobiDB-lite"/>
    </source>
</evidence>
<organism evidence="2 3">
    <name type="scientific">Martelella alba</name>
    <dbReference type="NCBI Taxonomy" id="2590451"/>
    <lineage>
        <taxon>Bacteria</taxon>
        <taxon>Pseudomonadati</taxon>
        <taxon>Pseudomonadota</taxon>
        <taxon>Alphaproteobacteria</taxon>
        <taxon>Hyphomicrobiales</taxon>
        <taxon>Aurantimonadaceae</taxon>
        <taxon>Martelella</taxon>
    </lineage>
</organism>
<evidence type="ECO:0000313" key="2">
    <source>
        <dbReference type="EMBL" id="TKI03516.1"/>
    </source>
</evidence>
<feature type="region of interest" description="Disordered" evidence="1">
    <location>
        <begin position="61"/>
        <end position="92"/>
    </location>
</feature>
<comment type="caution">
    <text evidence="2">The sequence shown here is derived from an EMBL/GenBank/DDBJ whole genome shotgun (WGS) entry which is preliminary data.</text>
</comment>
<evidence type="ECO:0000313" key="3">
    <source>
        <dbReference type="Proteomes" id="UP000305202"/>
    </source>
</evidence>
<dbReference type="EMBL" id="SZPQ01000042">
    <property type="protein sequence ID" value="TKI03516.1"/>
    <property type="molecule type" value="Genomic_DNA"/>
</dbReference>
<sequence>MFRCNTGSDNRQLLCSVTRDMAIGAAGGAPLGLPGALAGAGTAAAQNVALRLIDHGPVNIRMPNVPMNPSHVGNSGHGNSQLPMGPSWTQRR</sequence>
<name>A0ABY2SF67_9HYPH</name>
<keyword evidence="3" id="KW-1185">Reference proteome</keyword>
<accession>A0ABY2SF67</accession>
<dbReference type="Proteomes" id="UP000305202">
    <property type="component" value="Unassembled WGS sequence"/>
</dbReference>
<reference evidence="2 3" key="1">
    <citation type="submission" date="2019-04" db="EMBL/GenBank/DDBJ databases">
        <authorList>
            <person name="Li M."/>
            <person name="Gao C."/>
        </authorList>
    </citation>
    <scope>NUCLEOTIDE SEQUENCE [LARGE SCALE GENOMIC DNA]</scope>
    <source>
        <strain evidence="2 3">BGMRC 2031</strain>
    </source>
</reference>
<proteinExistence type="predicted"/>
<feature type="compositionally biased region" description="Polar residues" evidence="1">
    <location>
        <begin position="71"/>
        <end position="92"/>
    </location>
</feature>
<gene>
    <name evidence="2" type="ORF">FCN80_21325</name>
</gene>